<dbReference type="GO" id="GO:0005871">
    <property type="term" value="C:kinesin complex"/>
    <property type="evidence" value="ECO:0007669"/>
    <property type="project" value="InterPro"/>
</dbReference>
<evidence type="ECO:0000256" key="2">
    <source>
        <dbReference type="ARBA" id="ARBA00009622"/>
    </source>
</evidence>
<dbReference type="Proteomes" id="UP000290365">
    <property type="component" value="Chromosome"/>
</dbReference>
<keyword evidence="4" id="KW-0493">Microtubule</keyword>
<dbReference type="PROSITE" id="PS50005">
    <property type="entry name" value="TPR"/>
    <property type="match status" value="2"/>
</dbReference>
<dbReference type="Pfam" id="PF13424">
    <property type="entry name" value="TPR_12"/>
    <property type="match status" value="4"/>
</dbReference>
<keyword evidence="13" id="KW-1185">Reference proteome</keyword>
<dbReference type="GO" id="GO:0005737">
    <property type="term" value="C:cytoplasm"/>
    <property type="evidence" value="ECO:0007669"/>
    <property type="project" value="TreeGrafter"/>
</dbReference>
<dbReference type="AlphaFoldDB" id="A0A4P6JRY9"/>
<evidence type="ECO:0000256" key="9">
    <source>
        <dbReference type="ARBA" id="ARBA00023212"/>
    </source>
</evidence>
<evidence type="ECO:0000256" key="11">
    <source>
        <dbReference type="SAM" id="Coils"/>
    </source>
</evidence>
<keyword evidence="9" id="KW-0206">Cytoskeleton</keyword>
<evidence type="ECO:0000256" key="4">
    <source>
        <dbReference type="ARBA" id="ARBA00022701"/>
    </source>
</evidence>
<reference evidence="12 13" key="1">
    <citation type="submission" date="2019-01" db="EMBL/GenBank/DDBJ databases">
        <title>Ktedonosporobacter rubrisoli SCAWS-G2.</title>
        <authorList>
            <person name="Huang Y."/>
            <person name="Yan B."/>
        </authorList>
    </citation>
    <scope>NUCLEOTIDE SEQUENCE [LARGE SCALE GENOMIC DNA]</scope>
    <source>
        <strain evidence="12 13">SCAWS-G2</strain>
    </source>
</reference>
<evidence type="ECO:0000256" key="1">
    <source>
        <dbReference type="ARBA" id="ARBA00004245"/>
    </source>
</evidence>
<dbReference type="EMBL" id="CP035758">
    <property type="protein sequence ID" value="QBD78249.1"/>
    <property type="molecule type" value="Genomic_DNA"/>
</dbReference>
<feature type="repeat" description="TPR" evidence="10">
    <location>
        <begin position="284"/>
        <end position="317"/>
    </location>
</feature>
<evidence type="ECO:0000256" key="7">
    <source>
        <dbReference type="ARBA" id="ARBA00023054"/>
    </source>
</evidence>
<keyword evidence="8" id="KW-0505">Motor protein</keyword>
<dbReference type="PANTHER" id="PTHR45783:SF3">
    <property type="entry name" value="KINESIN LIGHT CHAIN"/>
    <property type="match status" value="1"/>
</dbReference>
<comment type="subcellular location">
    <subcellularLocation>
        <location evidence="1">Cytoplasm</location>
        <location evidence="1">Cytoskeleton</location>
    </subcellularLocation>
</comment>
<dbReference type="InterPro" id="IPR011990">
    <property type="entry name" value="TPR-like_helical_dom_sf"/>
</dbReference>
<comment type="similarity">
    <text evidence="2">Belongs to the kinesin light chain family.</text>
</comment>
<dbReference type="GO" id="GO:0005874">
    <property type="term" value="C:microtubule"/>
    <property type="evidence" value="ECO:0007669"/>
    <property type="project" value="UniProtKB-KW"/>
</dbReference>
<dbReference type="InterPro" id="IPR019734">
    <property type="entry name" value="TPR_rpt"/>
</dbReference>
<keyword evidence="6 10" id="KW-0802">TPR repeat</keyword>
<evidence type="ECO:0000313" key="12">
    <source>
        <dbReference type="EMBL" id="QBD78249.1"/>
    </source>
</evidence>
<sequence>MMSAVAQKTSEVFVFYANADQELFQEFEKHLRILQRRNYIHTWHTFSASDSSTFEDRPRWPIDRIPVILILLSEALSPAEAAALPAVRNLLDRHCTGEVYVVPVLLSPVELKDTPFEGLSTFPGNIGAVSEWYTSEAALYETSLDLIYLIDTLNNTAQPYGEDLNETSDTDIRLEETLLLQHLAEDEELFGPTHPCLADHLCALARITRQQEDQIEYTAELYQRALSIREATYGPSHNNTLNTLLEIALYYQGQGQFDQAEQYYLRILPVCEQDSEGSVPFSLSDLLIALGDLYMQTHDSEKMPECYQRALSLLEQRYGPTHPESMGLIYRMASAFQTMGLNEQAEQLLQRFIESYEDAYEAEPLALTDALEKLALIYEEREQLKQAEPLLQRAVAITEQQYGEEHPQVAHYLSALAHVYEAQKNLEQAAELHERALAIWENDPEDIQHIMHGRNSLAHLYWTLGQEEEASQLYQSLFELIQNMPTLDDPMLIPILESLANFKTELQQYQPAIALYKRTLVLAEQKYGHDHPRVAVTLNNLAVCYHHQGKYKEAEAPMRQAITTWEHTFAPSHPMVIKALTNYRDLLRLLKRKQEVRKIEARLEALQKLS</sequence>
<dbReference type="InterPro" id="IPR002151">
    <property type="entry name" value="Kinesin_light"/>
</dbReference>
<evidence type="ECO:0000256" key="10">
    <source>
        <dbReference type="PROSITE-ProRule" id="PRU00339"/>
    </source>
</evidence>
<protein>
    <submittedName>
        <fullName evidence="12">Tetratricopeptide repeat protein</fullName>
    </submittedName>
</protein>
<dbReference type="KEGG" id="kbs:EPA93_20495"/>
<keyword evidence="3" id="KW-0963">Cytoplasm</keyword>
<dbReference type="Gene3D" id="1.25.40.10">
    <property type="entry name" value="Tetratricopeptide repeat domain"/>
    <property type="match status" value="3"/>
</dbReference>
<dbReference type="GO" id="GO:0007018">
    <property type="term" value="P:microtubule-based movement"/>
    <property type="evidence" value="ECO:0007669"/>
    <property type="project" value="TreeGrafter"/>
</dbReference>
<evidence type="ECO:0000256" key="3">
    <source>
        <dbReference type="ARBA" id="ARBA00022490"/>
    </source>
</evidence>
<proteinExistence type="inferred from homology"/>
<evidence type="ECO:0000256" key="8">
    <source>
        <dbReference type="ARBA" id="ARBA00023175"/>
    </source>
</evidence>
<dbReference type="GO" id="GO:0019894">
    <property type="term" value="F:kinesin binding"/>
    <property type="evidence" value="ECO:0007669"/>
    <property type="project" value="TreeGrafter"/>
</dbReference>
<accession>A0A4P6JRY9</accession>
<evidence type="ECO:0000313" key="13">
    <source>
        <dbReference type="Proteomes" id="UP000290365"/>
    </source>
</evidence>
<evidence type="ECO:0000256" key="5">
    <source>
        <dbReference type="ARBA" id="ARBA00022737"/>
    </source>
</evidence>
<keyword evidence="7 11" id="KW-0175">Coiled coil</keyword>
<organism evidence="12 13">
    <name type="scientific">Ktedonosporobacter rubrisoli</name>
    <dbReference type="NCBI Taxonomy" id="2509675"/>
    <lineage>
        <taxon>Bacteria</taxon>
        <taxon>Bacillati</taxon>
        <taxon>Chloroflexota</taxon>
        <taxon>Ktedonobacteria</taxon>
        <taxon>Ktedonobacterales</taxon>
        <taxon>Ktedonosporobacteraceae</taxon>
        <taxon>Ktedonosporobacter</taxon>
    </lineage>
</organism>
<evidence type="ECO:0000256" key="6">
    <source>
        <dbReference type="ARBA" id="ARBA00022803"/>
    </source>
</evidence>
<dbReference type="Pfam" id="PF13181">
    <property type="entry name" value="TPR_8"/>
    <property type="match status" value="1"/>
</dbReference>
<dbReference type="RefSeq" id="WP_129889302.1">
    <property type="nucleotide sequence ID" value="NZ_CP035758.1"/>
</dbReference>
<feature type="repeat" description="TPR" evidence="10">
    <location>
        <begin position="410"/>
        <end position="443"/>
    </location>
</feature>
<dbReference type="SUPFAM" id="SSF48452">
    <property type="entry name" value="TPR-like"/>
    <property type="match status" value="2"/>
</dbReference>
<feature type="coiled-coil region" evidence="11">
    <location>
        <begin position="342"/>
        <end position="387"/>
    </location>
</feature>
<name>A0A4P6JRY9_KTERU</name>
<dbReference type="OrthoDB" id="136988at2"/>
<keyword evidence="5" id="KW-0677">Repeat</keyword>
<dbReference type="SMART" id="SM00028">
    <property type="entry name" value="TPR"/>
    <property type="match status" value="7"/>
</dbReference>
<gene>
    <name evidence="12" type="ORF">EPA93_20495</name>
</gene>
<dbReference type="PANTHER" id="PTHR45783">
    <property type="entry name" value="KINESIN LIGHT CHAIN"/>
    <property type="match status" value="1"/>
</dbReference>